<dbReference type="OrthoDB" id="210950at2157"/>
<evidence type="ECO:0000313" key="3">
    <source>
        <dbReference type="Proteomes" id="UP000199289"/>
    </source>
</evidence>
<dbReference type="SUPFAM" id="SSF48208">
    <property type="entry name" value="Six-hairpin glycosidases"/>
    <property type="match status" value="1"/>
</dbReference>
<dbReference type="Gene3D" id="1.50.10.20">
    <property type="match status" value="1"/>
</dbReference>
<reference evidence="3" key="1">
    <citation type="submission" date="2016-10" db="EMBL/GenBank/DDBJ databases">
        <authorList>
            <person name="Varghese N."/>
            <person name="Submissions S."/>
        </authorList>
    </citation>
    <scope>NUCLEOTIDE SEQUENCE [LARGE SCALE GENOMIC DNA]</scope>
    <source>
        <strain evidence="3">CGMCC 1.12397</strain>
    </source>
</reference>
<dbReference type="SUPFAM" id="SSF48239">
    <property type="entry name" value="Terpenoid cyclases/Protein prenyltransferases"/>
    <property type="match status" value="1"/>
</dbReference>
<evidence type="ECO:0000256" key="1">
    <source>
        <dbReference type="SAM" id="MobiDB-lite"/>
    </source>
</evidence>
<dbReference type="InterPro" id="IPR008930">
    <property type="entry name" value="Terpenoid_cyclase/PrenylTrfase"/>
</dbReference>
<dbReference type="GO" id="GO:0005975">
    <property type="term" value="P:carbohydrate metabolic process"/>
    <property type="evidence" value="ECO:0007669"/>
    <property type="project" value="InterPro"/>
</dbReference>
<dbReference type="InterPro" id="IPR008928">
    <property type="entry name" value="6-hairpin_glycosidase_sf"/>
</dbReference>
<evidence type="ECO:0008006" key="4">
    <source>
        <dbReference type="Google" id="ProtNLM"/>
    </source>
</evidence>
<dbReference type="Proteomes" id="UP000199289">
    <property type="component" value="Unassembled WGS sequence"/>
</dbReference>
<name>A0A1H1GMG9_9EURY</name>
<accession>A0A1H1GMG9</accession>
<dbReference type="AlphaFoldDB" id="A0A1H1GMG9"/>
<organism evidence="2 3">
    <name type="scientific">Halopelagius longus</name>
    <dbReference type="NCBI Taxonomy" id="1236180"/>
    <lineage>
        <taxon>Archaea</taxon>
        <taxon>Methanobacteriati</taxon>
        <taxon>Methanobacteriota</taxon>
        <taxon>Stenosarchaea group</taxon>
        <taxon>Halobacteria</taxon>
        <taxon>Halobacteriales</taxon>
        <taxon>Haloferacaceae</taxon>
    </lineage>
</organism>
<feature type="region of interest" description="Disordered" evidence="1">
    <location>
        <begin position="433"/>
        <end position="455"/>
    </location>
</feature>
<dbReference type="EMBL" id="FNKQ01000006">
    <property type="protein sequence ID" value="SDR14375.1"/>
    <property type="molecule type" value="Genomic_DNA"/>
</dbReference>
<protein>
    <recommendedName>
        <fullName evidence="4">Antibiotic ABC transporter permease</fullName>
    </recommendedName>
</protein>
<evidence type="ECO:0000313" key="2">
    <source>
        <dbReference type="EMBL" id="SDR14375.1"/>
    </source>
</evidence>
<gene>
    <name evidence="2" type="ORF">SAMN05216278_3768</name>
</gene>
<sequence length="455" mass="51736">MIPSSDIVTSVLEPLRERRRRRLKRAHRLSLDSRRGADDREFIVGLLEDTLAYARARDYTGYDYFDGMSSKLLRALPVEDQWVNIAVQESIKRAPVNVRPFFLVEQRQNFKGSALFAMANQTAHRFTGDELYANEADYLANWLLENQSEGYSGFCGGHRHAMQQIGEFREAETPNVIPTSFAVKALCRLADRDERYEEAAKSAADFLVDDLRYQEVDGGARIVYQPEYDGEFYTLNGGAIGARLLVDLYDQFGDEEYRERAAALLDYIATKQTDLGGWKYRDPPSASHLSMDNHHNGFIIESYQHYHEVTGEKRYEETLDKALEFYRTVLFDPDGGPNWDESKSYPKDIHHATQGIIVFSKSGDTAFARRIIDWTLANLYGGQGQFYYQKRRLYTKNFTLMRWCQAWMAYALAEYLSATADSDAVADGAIAAGTRAEESEETSGNTAETPATEGI</sequence>
<proteinExistence type="predicted"/>